<proteinExistence type="predicted"/>
<accession>A0A9Q0N6A9</accession>
<dbReference type="EMBL" id="WJQU01000002">
    <property type="protein sequence ID" value="KAJ6643826.1"/>
    <property type="molecule type" value="Genomic_DNA"/>
</dbReference>
<keyword evidence="2" id="KW-1185">Reference proteome</keyword>
<comment type="caution">
    <text evidence="1">The sequence shown here is derived from an EMBL/GenBank/DDBJ whole genome shotgun (WGS) entry which is preliminary data.</text>
</comment>
<dbReference type="AlphaFoldDB" id="A0A9Q0N6A9"/>
<feature type="non-terminal residue" evidence="1">
    <location>
        <position position="1"/>
    </location>
</feature>
<organism evidence="1 2">
    <name type="scientific">Pseudolycoriella hygida</name>
    <dbReference type="NCBI Taxonomy" id="35572"/>
    <lineage>
        <taxon>Eukaryota</taxon>
        <taxon>Metazoa</taxon>
        <taxon>Ecdysozoa</taxon>
        <taxon>Arthropoda</taxon>
        <taxon>Hexapoda</taxon>
        <taxon>Insecta</taxon>
        <taxon>Pterygota</taxon>
        <taxon>Neoptera</taxon>
        <taxon>Endopterygota</taxon>
        <taxon>Diptera</taxon>
        <taxon>Nematocera</taxon>
        <taxon>Sciaroidea</taxon>
        <taxon>Sciaridae</taxon>
        <taxon>Pseudolycoriella</taxon>
    </lineage>
</organism>
<feature type="non-terminal residue" evidence="1">
    <location>
        <position position="105"/>
    </location>
</feature>
<protein>
    <submittedName>
        <fullName evidence="1">Uncharacterized protein</fullName>
    </submittedName>
</protein>
<gene>
    <name evidence="1" type="ORF">Bhyg_08791</name>
</gene>
<sequence>NFLILSIQFLYQFTSIIELIRGKNDSAYLLNFFGLFSITLSIIEVLSTSNASQRIVDSAQYTANVLHEIKVNRNVDIDVFSTQMLLNKIQISECGMLTLGLKTTT</sequence>
<evidence type="ECO:0000313" key="2">
    <source>
        <dbReference type="Proteomes" id="UP001151699"/>
    </source>
</evidence>
<reference evidence="1" key="1">
    <citation type="submission" date="2022-07" db="EMBL/GenBank/DDBJ databases">
        <authorList>
            <person name="Trinca V."/>
            <person name="Uliana J.V.C."/>
            <person name="Torres T.T."/>
            <person name="Ward R.J."/>
            <person name="Monesi N."/>
        </authorList>
    </citation>
    <scope>NUCLEOTIDE SEQUENCE</scope>
    <source>
        <strain evidence="1">HSMRA1968</strain>
        <tissue evidence="1">Whole embryos</tissue>
    </source>
</reference>
<dbReference type="Proteomes" id="UP001151699">
    <property type="component" value="Chromosome B"/>
</dbReference>
<evidence type="ECO:0000313" key="1">
    <source>
        <dbReference type="EMBL" id="KAJ6643826.1"/>
    </source>
</evidence>
<name>A0A9Q0N6A9_9DIPT</name>